<dbReference type="Proteomes" id="UP000002630">
    <property type="component" value="Linkage Group LG30"/>
</dbReference>
<dbReference type="EMBL" id="FN649755">
    <property type="protein sequence ID" value="CBN79459.1"/>
    <property type="molecule type" value="Genomic_DNA"/>
</dbReference>
<gene>
    <name evidence="1" type="ORF">Esi_0247_0028</name>
</gene>
<dbReference type="OrthoDB" id="10412540at2759"/>
<proteinExistence type="predicted"/>
<evidence type="ECO:0000313" key="2">
    <source>
        <dbReference type="Proteomes" id="UP000002630"/>
    </source>
</evidence>
<evidence type="ECO:0000313" key="1">
    <source>
        <dbReference type="EMBL" id="CBN79459.1"/>
    </source>
</evidence>
<accession>D8LJC6</accession>
<organism evidence="1 2">
    <name type="scientific">Ectocarpus siliculosus</name>
    <name type="common">Brown alga</name>
    <name type="synonym">Conferva siliculosa</name>
    <dbReference type="NCBI Taxonomy" id="2880"/>
    <lineage>
        <taxon>Eukaryota</taxon>
        <taxon>Sar</taxon>
        <taxon>Stramenopiles</taxon>
        <taxon>Ochrophyta</taxon>
        <taxon>PX clade</taxon>
        <taxon>Phaeophyceae</taxon>
        <taxon>Ectocarpales</taxon>
        <taxon>Ectocarpaceae</taxon>
        <taxon>Ectocarpus</taxon>
    </lineage>
</organism>
<evidence type="ECO:0008006" key="3">
    <source>
        <dbReference type="Google" id="ProtNLM"/>
    </source>
</evidence>
<keyword evidence="2" id="KW-1185">Reference proteome</keyword>
<dbReference type="SUPFAM" id="SSF54427">
    <property type="entry name" value="NTF2-like"/>
    <property type="match status" value="1"/>
</dbReference>
<dbReference type="InterPro" id="IPR032710">
    <property type="entry name" value="NTF2-like_dom_sf"/>
</dbReference>
<name>D8LJC6_ECTSI</name>
<reference evidence="1 2" key="1">
    <citation type="journal article" date="2010" name="Nature">
        <title>The Ectocarpus genome and the independent evolution of multicellularity in brown algae.</title>
        <authorList>
            <person name="Cock J.M."/>
            <person name="Sterck L."/>
            <person name="Rouze P."/>
            <person name="Scornet D."/>
            <person name="Allen A.E."/>
            <person name="Amoutzias G."/>
            <person name="Anthouard V."/>
            <person name="Artiguenave F."/>
            <person name="Aury J.M."/>
            <person name="Badger J.H."/>
            <person name="Beszteri B."/>
            <person name="Billiau K."/>
            <person name="Bonnet E."/>
            <person name="Bothwell J.H."/>
            <person name="Bowler C."/>
            <person name="Boyen C."/>
            <person name="Brownlee C."/>
            <person name="Carrano C.J."/>
            <person name="Charrier B."/>
            <person name="Cho G.Y."/>
            <person name="Coelho S.M."/>
            <person name="Collen J."/>
            <person name="Corre E."/>
            <person name="Da Silva C."/>
            <person name="Delage L."/>
            <person name="Delaroque N."/>
            <person name="Dittami S.M."/>
            <person name="Doulbeau S."/>
            <person name="Elias M."/>
            <person name="Farnham G."/>
            <person name="Gachon C.M."/>
            <person name="Gschloessl B."/>
            <person name="Heesch S."/>
            <person name="Jabbari K."/>
            <person name="Jubin C."/>
            <person name="Kawai H."/>
            <person name="Kimura K."/>
            <person name="Kloareg B."/>
            <person name="Kupper F.C."/>
            <person name="Lang D."/>
            <person name="Le Bail A."/>
            <person name="Leblanc C."/>
            <person name="Lerouge P."/>
            <person name="Lohr M."/>
            <person name="Lopez P.J."/>
            <person name="Martens C."/>
            <person name="Maumus F."/>
            <person name="Michel G."/>
            <person name="Miranda-Saavedra D."/>
            <person name="Morales J."/>
            <person name="Moreau H."/>
            <person name="Motomura T."/>
            <person name="Nagasato C."/>
            <person name="Napoli C.A."/>
            <person name="Nelson D.R."/>
            <person name="Nyvall-Collen P."/>
            <person name="Peters A.F."/>
            <person name="Pommier C."/>
            <person name="Potin P."/>
            <person name="Poulain J."/>
            <person name="Quesneville H."/>
            <person name="Read B."/>
            <person name="Rensing S.A."/>
            <person name="Ritter A."/>
            <person name="Rousvoal S."/>
            <person name="Samanta M."/>
            <person name="Samson G."/>
            <person name="Schroeder D.C."/>
            <person name="Segurens B."/>
            <person name="Strittmatter M."/>
            <person name="Tonon T."/>
            <person name="Tregear J.W."/>
            <person name="Valentin K."/>
            <person name="von Dassow P."/>
            <person name="Yamagishi T."/>
            <person name="Van de Peer Y."/>
            <person name="Wincker P."/>
        </authorList>
    </citation>
    <scope>NUCLEOTIDE SEQUENCE [LARGE SCALE GENOMIC DNA]</scope>
    <source>
        <strain evidence="2">Ec32 / CCAP1310/4</strain>
    </source>
</reference>
<sequence length="236" mass="26121">MDGRRTASPRLQFSFRPAANTFHELLLTRQQLPTESGAKNRHEKQGQEECVFASNVVAGCWPLPFPLQLLISVLHRCSMVPVRRTISKTHIMSLPASIVLPSTPEGETVRRYALGQSDASFFAEGAAPIFSKDMVFNGLLFKLKGAANIVPLFADFVANKIKEVRFEAIAEAGSKKKYLVLYYVRLEGQESEMPLVDLLTLDDDGLICRLENCFDTTKCPQEIIDAGAPTLVGFEG</sequence>
<dbReference type="Gene3D" id="3.10.450.50">
    <property type="match status" value="1"/>
</dbReference>
<dbReference type="EMBL" id="FN648428">
    <property type="protein sequence ID" value="CBN79459.1"/>
    <property type="molecule type" value="Genomic_DNA"/>
</dbReference>
<dbReference type="InParanoid" id="D8LJC6"/>
<dbReference type="AlphaFoldDB" id="D8LJC6"/>
<protein>
    <recommendedName>
        <fullName evidence="3">SnoaL-like domain-containing protein</fullName>
    </recommendedName>
</protein>